<feature type="active site" description="Proton donor" evidence="6">
    <location>
        <position position="377"/>
    </location>
</feature>
<dbReference type="Proteomes" id="UP001069090">
    <property type="component" value="Unassembled WGS sequence"/>
</dbReference>
<evidence type="ECO:0000256" key="5">
    <source>
        <dbReference type="NCBIfam" id="TIGR01048"/>
    </source>
</evidence>
<dbReference type="InterPro" id="IPR002986">
    <property type="entry name" value="DAP_deCOOHase_LysA"/>
</dbReference>
<protein>
    <recommendedName>
        <fullName evidence="5">Diaminopimelate decarboxylase</fullName>
        <ecNumber evidence="5">4.1.1.20</ecNumber>
    </recommendedName>
</protein>
<organism evidence="10 11">
    <name type="scientific">Dasania phycosphaerae</name>
    <dbReference type="NCBI Taxonomy" id="2950436"/>
    <lineage>
        <taxon>Bacteria</taxon>
        <taxon>Pseudomonadati</taxon>
        <taxon>Pseudomonadota</taxon>
        <taxon>Gammaproteobacteria</taxon>
        <taxon>Cellvibrionales</taxon>
        <taxon>Spongiibacteraceae</taxon>
        <taxon>Dasania</taxon>
    </lineage>
</organism>
<evidence type="ECO:0000256" key="1">
    <source>
        <dbReference type="ARBA" id="ARBA00001933"/>
    </source>
</evidence>
<dbReference type="RefSeq" id="WP_258331992.1">
    <property type="nucleotide sequence ID" value="NZ_JAPTGG010000009.1"/>
</dbReference>
<reference evidence="10 11" key="1">
    <citation type="submission" date="2022-12" db="EMBL/GenBank/DDBJ databases">
        <title>Dasania phycosphaerae sp. nov., isolated from particulate material of the south coast of Korea.</title>
        <authorList>
            <person name="Jiang Y."/>
        </authorList>
    </citation>
    <scope>NUCLEOTIDE SEQUENCE [LARGE SCALE GENOMIC DNA]</scope>
    <source>
        <strain evidence="10 11">GY-19</strain>
    </source>
</reference>
<evidence type="ECO:0000256" key="2">
    <source>
        <dbReference type="ARBA" id="ARBA00022793"/>
    </source>
</evidence>
<keyword evidence="3 6" id="KW-0663">Pyridoxal phosphate</keyword>
<comment type="similarity">
    <text evidence="7">Belongs to the Orn/Lys/Arg decarboxylase class-II family.</text>
</comment>
<dbReference type="SUPFAM" id="SSF51419">
    <property type="entry name" value="PLP-binding barrel"/>
    <property type="match status" value="1"/>
</dbReference>
<dbReference type="InterPro" id="IPR000183">
    <property type="entry name" value="Orn/DAP/Arg_de-COase"/>
</dbReference>
<evidence type="ECO:0000259" key="8">
    <source>
        <dbReference type="Pfam" id="PF00278"/>
    </source>
</evidence>
<feature type="domain" description="Orn/DAP/Arg decarboxylase 2 N-terminal" evidence="9">
    <location>
        <begin position="58"/>
        <end position="314"/>
    </location>
</feature>
<dbReference type="EMBL" id="JAPTGG010000009">
    <property type="protein sequence ID" value="MCZ0865846.1"/>
    <property type="molecule type" value="Genomic_DNA"/>
</dbReference>
<dbReference type="PANTHER" id="PTHR43727">
    <property type="entry name" value="DIAMINOPIMELATE DECARBOXYLASE"/>
    <property type="match status" value="1"/>
</dbReference>
<evidence type="ECO:0000313" key="10">
    <source>
        <dbReference type="EMBL" id="MCZ0865846.1"/>
    </source>
</evidence>
<evidence type="ECO:0000256" key="6">
    <source>
        <dbReference type="PIRSR" id="PIRSR600183-50"/>
    </source>
</evidence>
<feature type="domain" description="Orn/DAP/Arg decarboxylase 2 C-terminal" evidence="8">
    <location>
        <begin position="42"/>
        <end position="384"/>
    </location>
</feature>
<evidence type="ECO:0000313" key="11">
    <source>
        <dbReference type="Proteomes" id="UP001069090"/>
    </source>
</evidence>
<dbReference type="InterPro" id="IPR022643">
    <property type="entry name" value="De-COase2_C"/>
</dbReference>
<dbReference type="PANTHER" id="PTHR43727:SF2">
    <property type="entry name" value="GROUP IV DECARBOXYLASE"/>
    <property type="match status" value="1"/>
</dbReference>
<dbReference type="AlphaFoldDB" id="A0A9J6RM99"/>
<evidence type="ECO:0000259" key="9">
    <source>
        <dbReference type="Pfam" id="PF02784"/>
    </source>
</evidence>
<feature type="modified residue" description="N6-(pyridoxal phosphate)lysine" evidence="6">
    <location>
        <position position="74"/>
    </location>
</feature>
<comment type="cofactor">
    <cofactor evidence="1 6">
        <name>pyridoxal 5'-phosphate</name>
        <dbReference type="ChEBI" id="CHEBI:597326"/>
    </cofactor>
</comment>
<keyword evidence="11" id="KW-1185">Reference proteome</keyword>
<dbReference type="GO" id="GO:0008836">
    <property type="term" value="F:diaminopimelate decarboxylase activity"/>
    <property type="evidence" value="ECO:0007669"/>
    <property type="project" value="UniProtKB-UniRule"/>
</dbReference>
<comment type="caution">
    <text evidence="10">The sequence shown here is derived from an EMBL/GenBank/DDBJ whole genome shotgun (WGS) entry which is preliminary data.</text>
</comment>
<keyword evidence="2" id="KW-0210">Decarboxylase</keyword>
<dbReference type="InterPro" id="IPR029066">
    <property type="entry name" value="PLP-binding_barrel"/>
</dbReference>
<dbReference type="NCBIfam" id="TIGR01048">
    <property type="entry name" value="lysA"/>
    <property type="match status" value="1"/>
</dbReference>
<evidence type="ECO:0000256" key="3">
    <source>
        <dbReference type="ARBA" id="ARBA00022898"/>
    </source>
</evidence>
<evidence type="ECO:0000256" key="7">
    <source>
        <dbReference type="RuleBase" id="RU003737"/>
    </source>
</evidence>
<sequence>MRQAVALHPWGRPGHLTSQNNQLYIDGVNTVELIAEYGSPLYVYSEPKLRQNANDILSNFRRVHANTTVCFASKANANIAVLQVFKDAGLSIEINSGGEFFKAKTAGYSAKEMVFNGVAKLRPELEQVIAEDIKAINVDSIAELERILSVAQALNKKANVTLRIVPEIKGGAAAGWETGTSSSKFGMTREEQRIAIALINANPDFLTMTGIHAHIGTQVTDLNAYQKEAEFLIAYAKEVSALMPYPLQHINLGGGYPKNYSSSEENWHSVAQHYQENYRTDVDFETIAKVLIQPMTDALGTDIELIVEPGRSMMSDTAILLSRIECEKQRSDHPVYYLDAGYNILFDIYSGWYFHMLNASRADDKDTKLCRMAGPLCDSTDTYYDVEGEGRVKSLLAAEPALSAHHATLEQVLVHQPNLRELPANTQNGDIIALLDTGAYALEMMNEYCGRASAAAVMTDMQQGSKLIRRRSEPEDLLRFEVYES</sequence>
<dbReference type="SUPFAM" id="SSF50621">
    <property type="entry name" value="Alanine racemase C-terminal domain-like"/>
    <property type="match status" value="1"/>
</dbReference>
<gene>
    <name evidence="10" type="primary">lysA</name>
    <name evidence="10" type="ORF">O0V09_11575</name>
</gene>
<name>A0A9J6RM99_9GAMM</name>
<proteinExistence type="inferred from homology"/>
<dbReference type="PRINTS" id="PR01179">
    <property type="entry name" value="ODADCRBXLASE"/>
</dbReference>
<accession>A0A9J6RM99</accession>
<dbReference type="InterPro" id="IPR009006">
    <property type="entry name" value="Ala_racemase/Decarboxylase_C"/>
</dbReference>
<dbReference type="Gene3D" id="2.40.37.10">
    <property type="entry name" value="Lyase, Ornithine Decarboxylase, Chain A, domain 1"/>
    <property type="match status" value="1"/>
</dbReference>
<dbReference type="GO" id="GO:0009089">
    <property type="term" value="P:lysine biosynthetic process via diaminopimelate"/>
    <property type="evidence" value="ECO:0007669"/>
    <property type="project" value="UniProtKB-UniRule"/>
</dbReference>
<dbReference type="InterPro" id="IPR022644">
    <property type="entry name" value="De-COase2_N"/>
</dbReference>
<dbReference type="Pfam" id="PF00278">
    <property type="entry name" value="Orn_DAP_Arg_deC"/>
    <property type="match status" value="1"/>
</dbReference>
<dbReference type="Gene3D" id="3.20.20.10">
    <property type="entry name" value="Alanine racemase"/>
    <property type="match status" value="1"/>
</dbReference>
<dbReference type="Pfam" id="PF02784">
    <property type="entry name" value="Orn_Arg_deC_N"/>
    <property type="match status" value="1"/>
</dbReference>
<dbReference type="EC" id="4.1.1.20" evidence="5"/>
<dbReference type="FunFam" id="3.20.20.10:FF:000003">
    <property type="entry name" value="Diaminopimelate decarboxylase"/>
    <property type="match status" value="1"/>
</dbReference>
<evidence type="ECO:0000256" key="4">
    <source>
        <dbReference type="ARBA" id="ARBA00023239"/>
    </source>
</evidence>
<keyword evidence="4 10" id="KW-0456">Lyase</keyword>